<keyword evidence="5" id="KW-0677">Repeat</keyword>
<evidence type="ECO:0000259" key="14">
    <source>
        <dbReference type="PROSITE" id="PS50199"/>
    </source>
</evidence>
<dbReference type="SMART" id="SM00547">
    <property type="entry name" value="ZnF_RBZ"/>
    <property type="match status" value="2"/>
</dbReference>
<comment type="similarity">
    <text evidence="10 11">Belongs to the ZRANB2 family.</text>
</comment>
<gene>
    <name evidence="16" type="primary">LOC102809280</name>
</gene>
<feature type="domain" description="RanBP2-type" evidence="14">
    <location>
        <begin position="24"/>
        <end position="55"/>
    </location>
</feature>
<dbReference type="PANTHER" id="PTHR12999:SF17">
    <property type="entry name" value="ZINC FINGER RAN-BINDING DOMAIN-CONTAINING PROTEIN 2"/>
    <property type="match status" value="1"/>
</dbReference>
<dbReference type="InterPro" id="IPR001876">
    <property type="entry name" value="Znf_RanBP2"/>
</dbReference>
<dbReference type="GeneID" id="102809280"/>
<feature type="region of interest" description="Disordered" evidence="13">
    <location>
        <begin position="126"/>
        <end position="145"/>
    </location>
</feature>
<evidence type="ECO:0000256" key="11">
    <source>
        <dbReference type="PIRNR" id="PIRNR037956"/>
    </source>
</evidence>
<evidence type="ECO:0000256" key="8">
    <source>
        <dbReference type="ARBA" id="ARBA00022884"/>
    </source>
</evidence>
<keyword evidence="7 11" id="KW-0862">Zinc</keyword>
<evidence type="ECO:0000313" key="15">
    <source>
        <dbReference type="Proteomes" id="UP000694865"/>
    </source>
</evidence>
<dbReference type="Gene3D" id="4.10.1060.10">
    <property type="entry name" value="Zinc finger, RanBP2-type"/>
    <property type="match status" value="2"/>
</dbReference>
<evidence type="ECO:0000313" key="16">
    <source>
        <dbReference type="RefSeq" id="XP_006822678.1"/>
    </source>
</evidence>
<feature type="compositionally biased region" description="Acidic residues" evidence="13">
    <location>
        <begin position="168"/>
        <end position="181"/>
    </location>
</feature>
<keyword evidence="8 11" id="KW-0694">RNA-binding</keyword>
<dbReference type="RefSeq" id="XP_006822678.1">
    <property type="nucleotide sequence ID" value="XM_006822615.1"/>
</dbReference>
<organism evidence="15 16">
    <name type="scientific">Saccoglossus kowalevskii</name>
    <name type="common">Acorn worm</name>
    <dbReference type="NCBI Taxonomy" id="10224"/>
    <lineage>
        <taxon>Eukaryota</taxon>
        <taxon>Metazoa</taxon>
        <taxon>Hemichordata</taxon>
        <taxon>Enteropneusta</taxon>
        <taxon>Harrimaniidae</taxon>
        <taxon>Saccoglossus</taxon>
    </lineage>
</organism>
<evidence type="ECO:0000256" key="13">
    <source>
        <dbReference type="SAM" id="MobiDB-lite"/>
    </source>
</evidence>
<dbReference type="PROSITE" id="PS01358">
    <property type="entry name" value="ZF_RANBP2_1"/>
    <property type="match status" value="2"/>
</dbReference>
<accession>A0ABM0MRN7</accession>
<keyword evidence="3" id="KW-0597">Phosphoprotein</keyword>
<sequence length="319" mass="35972">MADEVLAPLAGGPPFSNKPNFKMNDGDWVCEDEKCGNVNFARRRSCNRCGKDKSNTKLKAGGIEIGKSAAEKSRGLFSANDWQCKTCGNVNWARRNECNMCHTPKMGKIEERTGYGGGYNERSNVEYVEREDSDSEYDEFGRRKKGYRKSGSISNIIPKVLPTVTNTAEEEEEEESGDEADLSNYKLDSEESGDDEDLSNYKLDSDSDDEEKLSKNDVASDDENNKEHQRKSYSRSLSSRSRSRSLSTSRSRSRSSSQTSSSSSSRSRSRSRSSSYDSRSSSQKKRRSNYSSSRSRSRSRSKSPSGRSWKRRKHHHSSH</sequence>
<feature type="compositionally biased region" description="Basic residues" evidence="13">
    <location>
        <begin position="308"/>
        <end position="319"/>
    </location>
</feature>
<dbReference type="SUPFAM" id="SSF90209">
    <property type="entry name" value="Ran binding protein zinc finger-like"/>
    <property type="match status" value="2"/>
</dbReference>
<evidence type="ECO:0000256" key="3">
    <source>
        <dbReference type="ARBA" id="ARBA00022553"/>
    </source>
</evidence>
<keyword evidence="6 12" id="KW-0863">Zinc-finger</keyword>
<evidence type="ECO:0000256" key="10">
    <source>
        <dbReference type="ARBA" id="ARBA00025731"/>
    </source>
</evidence>
<evidence type="ECO:0000256" key="7">
    <source>
        <dbReference type="ARBA" id="ARBA00022833"/>
    </source>
</evidence>
<evidence type="ECO:0000256" key="12">
    <source>
        <dbReference type="PROSITE-ProRule" id="PRU00322"/>
    </source>
</evidence>
<dbReference type="PIRSF" id="PIRSF037956">
    <property type="entry name" value="UCP037956_ZnF_Ran"/>
    <property type="match status" value="1"/>
</dbReference>
<evidence type="ECO:0000256" key="5">
    <source>
        <dbReference type="ARBA" id="ARBA00022737"/>
    </source>
</evidence>
<dbReference type="Pfam" id="PF00641">
    <property type="entry name" value="Zn_ribbon_RanBP"/>
    <property type="match status" value="2"/>
</dbReference>
<evidence type="ECO:0000256" key="2">
    <source>
        <dbReference type="ARBA" id="ARBA00017543"/>
    </source>
</evidence>
<proteinExistence type="inferred from homology"/>
<dbReference type="PROSITE" id="PS50199">
    <property type="entry name" value="ZF_RANBP2_2"/>
    <property type="match status" value="2"/>
</dbReference>
<keyword evidence="9 11" id="KW-0539">Nucleus</keyword>
<evidence type="ECO:0000256" key="4">
    <source>
        <dbReference type="ARBA" id="ARBA00022723"/>
    </source>
</evidence>
<evidence type="ECO:0000256" key="6">
    <source>
        <dbReference type="ARBA" id="ARBA00022771"/>
    </source>
</evidence>
<evidence type="ECO:0000256" key="1">
    <source>
        <dbReference type="ARBA" id="ARBA00004123"/>
    </source>
</evidence>
<dbReference type="InterPro" id="IPR017337">
    <property type="entry name" value="ZRANB2"/>
</dbReference>
<keyword evidence="4 11" id="KW-0479">Metal-binding</keyword>
<dbReference type="Proteomes" id="UP000694865">
    <property type="component" value="Unplaced"/>
</dbReference>
<keyword evidence="15" id="KW-1185">Reference proteome</keyword>
<feature type="region of interest" description="Disordered" evidence="13">
    <location>
        <begin position="151"/>
        <end position="319"/>
    </location>
</feature>
<dbReference type="PANTHER" id="PTHR12999">
    <property type="entry name" value="ZINC FINGER RAN-BINDING DOMAIN-CONTAINING PROTEIN 2 ZRANB2-RELATED"/>
    <property type="match status" value="1"/>
</dbReference>
<feature type="compositionally biased region" description="Low complexity" evidence="13">
    <location>
        <begin position="234"/>
        <end position="281"/>
    </location>
</feature>
<feature type="domain" description="RanBP2-type" evidence="14">
    <location>
        <begin position="78"/>
        <end position="107"/>
    </location>
</feature>
<reference evidence="16" key="1">
    <citation type="submission" date="2025-08" db="UniProtKB">
        <authorList>
            <consortium name="RefSeq"/>
        </authorList>
    </citation>
    <scope>IDENTIFICATION</scope>
    <source>
        <tissue evidence="16">Testes</tissue>
    </source>
</reference>
<name>A0ABM0MRN7_SACKO</name>
<evidence type="ECO:0000256" key="9">
    <source>
        <dbReference type="ARBA" id="ARBA00023242"/>
    </source>
</evidence>
<comment type="subcellular location">
    <subcellularLocation>
        <location evidence="1 11">Nucleus</location>
    </subcellularLocation>
</comment>
<protein>
    <recommendedName>
        <fullName evidence="2 11">Zinc finger Ran-binding domain-containing protein 2</fullName>
    </recommendedName>
</protein>
<dbReference type="InterPro" id="IPR036443">
    <property type="entry name" value="Znf_RanBP2_sf"/>
</dbReference>